<protein>
    <submittedName>
        <fullName evidence="1">Uncharacterized protein</fullName>
    </submittedName>
</protein>
<name>A0A0E9PM34_ANGAN</name>
<dbReference type="AlphaFoldDB" id="A0A0E9PM34"/>
<proteinExistence type="predicted"/>
<dbReference type="EMBL" id="GBXM01103422">
    <property type="protein sequence ID" value="JAH05155.1"/>
    <property type="molecule type" value="Transcribed_RNA"/>
</dbReference>
<reference evidence="1" key="1">
    <citation type="submission" date="2014-11" db="EMBL/GenBank/DDBJ databases">
        <authorList>
            <person name="Amaro Gonzalez C."/>
        </authorList>
    </citation>
    <scope>NUCLEOTIDE SEQUENCE</scope>
</reference>
<evidence type="ECO:0000313" key="1">
    <source>
        <dbReference type="EMBL" id="JAH05155.1"/>
    </source>
</evidence>
<accession>A0A0E9PM34</accession>
<organism evidence="1">
    <name type="scientific">Anguilla anguilla</name>
    <name type="common">European freshwater eel</name>
    <name type="synonym">Muraena anguilla</name>
    <dbReference type="NCBI Taxonomy" id="7936"/>
    <lineage>
        <taxon>Eukaryota</taxon>
        <taxon>Metazoa</taxon>
        <taxon>Chordata</taxon>
        <taxon>Craniata</taxon>
        <taxon>Vertebrata</taxon>
        <taxon>Euteleostomi</taxon>
        <taxon>Actinopterygii</taxon>
        <taxon>Neopterygii</taxon>
        <taxon>Teleostei</taxon>
        <taxon>Anguilliformes</taxon>
        <taxon>Anguillidae</taxon>
        <taxon>Anguilla</taxon>
    </lineage>
</organism>
<reference evidence="1" key="2">
    <citation type="journal article" date="2015" name="Fish Shellfish Immunol.">
        <title>Early steps in the European eel (Anguilla anguilla)-Vibrio vulnificus interaction in the gills: Role of the RtxA13 toxin.</title>
        <authorList>
            <person name="Callol A."/>
            <person name="Pajuelo D."/>
            <person name="Ebbesson L."/>
            <person name="Teles M."/>
            <person name="MacKenzie S."/>
            <person name="Amaro C."/>
        </authorList>
    </citation>
    <scope>NUCLEOTIDE SEQUENCE</scope>
</reference>
<sequence length="44" mass="5148">MRLNIPSARRKKARFNSYIVANILDRTPLHKNGHIYVCLLKRGL</sequence>